<dbReference type="InterPro" id="IPR005828">
    <property type="entry name" value="MFS_sugar_transport-like"/>
</dbReference>
<name>A0A2A4J8M9_HELVI</name>
<evidence type="ECO:0000256" key="3">
    <source>
        <dbReference type="ARBA" id="ARBA00022989"/>
    </source>
</evidence>
<evidence type="ECO:0000256" key="5">
    <source>
        <dbReference type="SAM" id="Phobius"/>
    </source>
</evidence>
<organism evidence="6">
    <name type="scientific">Heliothis virescens</name>
    <name type="common">Tobacco budworm moth</name>
    <dbReference type="NCBI Taxonomy" id="7102"/>
    <lineage>
        <taxon>Eukaryota</taxon>
        <taxon>Metazoa</taxon>
        <taxon>Ecdysozoa</taxon>
        <taxon>Arthropoda</taxon>
        <taxon>Hexapoda</taxon>
        <taxon>Insecta</taxon>
        <taxon>Pterygota</taxon>
        <taxon>Neoptera</taxon>
        <taxon>Endopterygota</taxon>
        <taxon>Lepidoptera</taxon>
        <taxon>Glossata</taxon>
        <taxon>Ditrysia</taxon>
        <taxon>Noctuoidea</taxon>
        <taxon>Noctuidae</taxon>
        <taxon>Heliothinae</taxon>
        <taxon>Heliothis</taxon>
    </lineage>
</organism>
<comment type="subcellular location">
    <subcellularLocation>
        <location evidence="1">Membrane</location>
        <topology evidence="1">Multi-pass membrane protein</topology>
    </subcellularLocation>
</comment>
<dbReference type="GO" id="GO:0022857">
    <property type="term" value="F:transmembrane transporter activity"/>
    <property type="evidence" value="ECO:0007669"/>
    <property type="project" value="InterPro"/>
</dbReference>
<feature type="transmembrane region" description="Helical" evidence="5">
    <location>
        <begin position="396"/>
        <end position="417"/>
    </location>
</feature>
<dbReference type="InterPro" id="IPR050549">
    <property type="entry name" value="MFS_Trehalose_Transporter"/>
</dbReference>
<comment type="caution">
    <text evidence="6">The sequence shown here is derived from an EMBL/GenBank/DDBJ whole genome shotgun (WGS) entry which is preliminary data.</text>
</comment>
<dbReference type="InterPro" id="IPR005829">
    <property type="entry name" value="Sugar_transporter_CS"/>
</dbReference>
<keyword evidence="3 5" id="KW-1133">Transmembrane helix</keyword>
<gene>
    <name evidence="6" type="ORF">B5V51_5938</name>
</gene>
<dbReference type="PANTHER" id="PTHR48021">
    <property type="match status" value="1"/>
</dbReference>
<evidence type="ECO:0008006" key="7">
    <source>
        <dbReference type="Google" id="ProtNLM"/>
    </source>
</evidence>
<dbReference type="STRING" id="7102.A0A2A4J8M9"/>
<dbReference type="AlphaFoldDB" id="A0A2A4J8M9"/>
<accession>A0A2A4J8M9</accession>
<dbReference type="Pfam" id="PF00083">
    <property type="entry name" value="Sugar_tr"/>
    <property type="match status" value="1"/>
</dbReference>
<feature type="transmembrane region" description="Helical" evidence="5">
    <location>
        <begin position="563"/>
        <end position="582"/>
    </location>
</feature>
<dbReference type="InterPro" id="IPR036259">
    <property type="entry name" value="MFS_trans_sf"/>
</dbReference>
<dbReference type="InterPro" id="IPR011701">
    <property type="entry name" value="MFS"/>
</dbReference>
<feature type="transmembrane region" description="Helical" evidence="5">
    <location>
        <begin position="309"/>
        <end position="328"/>
    </location>
</feature>
<feature type="transmembrane region" description="Helical" evidence="5">
    <location>
        <begin position="513"/>
        <end position="536"/>
    </location>
</feature>
<dbReference type="PROSITE" id="PS00216">
    <property type="entry name" value="SUGAR_TRANSPORT_1"/>
    <property type="match status" value="2"/>
</dbReference>
<feature type="transmembrane region" description="Helical" evidence="5">
    <location>
        <begin position="429"/>
        <end position="447"/>
    </location>
</feature>
<feature type="transmembrane region" description="Helical" evidence="5">
    <location>
        <begin position="360"/>
        <end position="384"/>
    </location>
</feature>
<dbReference type="EMBL" id="NWSH01002628">
    <property type="protein sequence ID" value="PCG67810.1"/>
    <property type="molecule type" value="Genomic_DNA"/>
</dbReference>
<evidence type="ECO:0000313" key="6">
    <source>
        <dbReference type="EMBL" id="PCG67810.1"/>
    </source>
</evidence>
<evidence type="ECO:0000256" key="4">
    <source>
        <dbReference type="ARBA" id="ARBA00023136"/>
    </source>
</evidence>
<dbReference type="GO" id="GO:0016020">
    <property type="term" value="C:membrane"/>
    <property type="evidence" value="ECO:0007669"/>
    <property type="project" value="UniProtKB-SubCell"/>
</dbReference>
<feature type="transmembrane region" description="Helical" evidence="5">
    <location>
        <begin position="589"/>
        <end position="608"/>
    </location>
</feature>
<feature type="transmembrane region" description="Helical" evidence="5">
    <location>
        <begin position="650"/>
        <end position="672"/>
    </location>
</feature>
<dbReference type="SUPFAM" id="SSF103473">
    <property type="entry name" value="MFS general substrate transporter"/>
    <property type="match status" value="2"/>
</dbReference>
<dbReference type="Pfam" id="PF07690">
    <property type="entry name" value="MFS_1"/>
    <property type="match status" value="1"/>
</dbReference>
<protein>
    <recommendedName>
        <fullName evidence="7">Major facilitator superfamily (MFS) profile domain-containing protein</fullName>
    </recommendedName>
</protein>
<feature type="transmembrane region" description="Helical" evidence="5">
    <location>
        <begin position="335"/>
        <end position="354"/>
    </location>
</feature>
<feature type="transmembrane region" description="Helical" evidence="5">
    <location>
        <begin position="20"/>
        <end position="41"/>
    </location>
</feature>
<dbReference type="Gene3D" id="1.20.1250.20">
    <property type="entry name" value="MFS general substrate transporter like domains"/>
    <property type="match status" value="2"/>
</dbReference>
<feature type="transmembrane region" description="Helical" evidence="5">
    <location>
        <begin position="259"/>
        <end position="282"/>
    </location>
</feature>
<dbReference type="PANTHER" id="PTHR48021:SF1">
    <property type="entry name" value="GH07001P-RELATED"/>
    <property type="match status" value="1"/>
</dbReference>
<feature type="transmembrane region" description="Helical" evidence="5">
    <location>
        <begin position="143"/>
        <end position="163"/>
    </location>
</feature>
<proteinExistence type="predicted"/>
<keyword evidence="4 5" id="KW-0472">Membrane</keyword>
<keyword evidence="2 5" id="KW-0812">Transmembrane</keyword>
<feature type="transmembrane region" description="Helical" evidence="5">
    <location>
        <begin position="678"/>
        <end position="700"/>
    </location>
</feature>
<evidence type="ECO:0000256" key="1">
    <source>
        <dbReference type="ARBA" id="ARBA00004141"/>
    </source>
</evidence>
<evidence type="ECO:0000256" key="2">
    <source>
        <dbReference type="ARBA" id="ARBA00022692"/>
    </source>
</evidence>
<feature type="transmembrane region" description="Helical" evidence="5">
    <location>
        <begin position="61"/>
        <end position="80"/>
    </location>
</feature>
<sequence>MTVKVSMDGSRLRAYLNQTLMVILINVPTVSFGLAMGWVSLASGEGSEGSKGGELVDDTHVVAAAATTFVASLVGVPLCARALAAGRKLAVIATSAAFVACWSLKLCGRGWWVVAARACAGLGGAGAWCLAPLLAREMCEEGVRGAAVSALVLAHNLGFLLMYVAADAQIPHRTVVWACLVLSAAHCLLFLFVPESPPYLASSGKPDKARAALAWLRGVSSDDPKLEAELRALPLPDDTVVSPFQLTRDLLSDKRRRRAFILCTVAVVGQEACGVLALLQFAERVFVLARDDAAAGSPADVLGTPARHALLLGVAQLVASALALYLVEKIGRKRLIVWCGLITGICLCAGAGAVRAGGAGAGLALAAAVFADSAGLQPAPYAMLADMFHYQMCEEGVRGAAVSALVLAHNLGFLLMYVAADAQIPHRTVVWACLVLSAAHCLLFLFVPESPPYLASSGKPDKARAALAWLRGVSSDDPKLEAELRALPLPDDTVVSPFQLTRDLLSDKRRRRAFILCTVAVVGQEACGVLALLQFAERVFVLARDDAAAGSPADVLGTPARHALLLGVAQLVASALALYLVEKIGRKRLIVWCGLITGICLCAGAGAVRAGGAGAGLALAAAVFADSAGLQPAPYAMLADMFHYQYRGCAVALISAFAWGGNALEVVVFPLVARTAGLSAALALAAALTLALALFAAYALPETKGLTPDEIYDILCPLKTSCDAVVTEACDNKSFCTKM</sequence>
<feature type="transmembrane region" description="Helical" evidence="5">
    <location>
        <begin position="175"/>
        <end position="193"/>
    </location>
</feature>
<feature type="transmembrane region" description="Helical" evidence="5">
    <location>
        <begin position="89"/>
        <end position="105"/>
    </location>
</feature>
<feature type="transmembrane region" description="Helical" evidence="5">
    <location>
        <begin position="111"/>
        <end position="131"/>
    </location>
</feature>
<reference evidence="6" key="1">
    <citation type="submission" date="2017-09" db="EMBL/GenBank/DDBJ databases">
        <title>Contemporary evolution of a Lepidopteran species, Heliothis virescens, in response to modern agricultural practices.</title>
        <authorList>
            <person name="Fritz M.L."/>
            <person name="Deyonke A.M."/>
            <person name="Papanicolaou A."/>
            <person name="Micinski S."/>
            <person name="Westbrook J."/>
            <person name="Gould F."/>
        </authorList>
    </citation>
    <scope>NUCLEOTIDE SEQUENCE [LARGE SCALE GENOMIC DNA]</scope>
    <source>
        <strain evidence="6">HvINT-</strain>
        <tissue evidence="6">Whole body</tissue>
    </source>
</reference>